<evidence type="ECO:0000313" key="3">
    <source>
        <dbReference type="EMBL" id="MBF1165471.1"/>
    </source>
</evidence>
<comment type="caution">
    <text evidence="3">The sequence shown here is derived from an EMBL/GenBank/DDBJ whole genome shotgun (WGS) entry which is preliminary data.</text>
</comment>
<proteinExistence type="predicted"/>
<dbReference type="Gene3D" id="3.30.700.10">
    <property type="entry name" value="Glycoprotein, Type 4 Pilin"/>
    <property type="match status" value="1"/>
</dbReference>
<name>A0A930BUH4_9RHOO</name>
<keyword evidence="2" id="KW-0812">Transmembrane</keyword>
<dbReference type="SUPFAM" id="SSF54523">
    <property type="entry name" value="Pili subunits"/>
    <property type="match status" value="1"/>
</dbReference>
<accession>A0A930BUH4</accession>
<dbReference type="InterPro" id="IPR012902">
    <property type="entry name" value="N_methyl_site"/>
</dbReference>
<dbReference type="Pfam" id="PF07963">
    <property type="entry name" value="N_methyl"/>
    <property type="match status" value="1"/>
</dbReference>
<reference evidence="3" key="1">
    <citation type="submission" date="2020-04" db="EMBL/GenBank/DDBJ databases">
        <title>Deep metagenomics examines the oral microbiome during advanced dental caries in children, revealing novel taxa and co-occurrences with host molecules.</title>
        <authorList>
            <person name="Baker J.L."/>
            <person name="Morton J.T."/>
            <person name="Dinis M."/>
            <person name="Alvarez R."/>
            <person name="Tran N.C."/>
            <person name="Knight R."/>
            <person name="Edlund A."/>
        </authorList>
    </citation>
    <scope>NUCLEOTIDE SEQUENCE</scope>
    <source>
        <strain evidence="3">JCVI_32_bin.24</strain>
    </source>
</reference>
<dbReference type="NCBIfam" id="TIGR02532">
    <property type="entry name" value="IV_pilin_GFxxxE"/>
    <property type="match status" value="1"/>
</dbReference>
<dbReference type="AlphaFoldDB" id="A0A930BUH4"/>
<sequence length="236" mass="25082">MKPFSPHQHHYQRSAAGFSLVEMAIVLVIFALLAGGMMLTLGAQQDIQKTSEVRRQLSDIREAVLGYAVANGRLPPPADPTKANTDPTAGVIDEGRTNGVMPWVTLGLPETDPWGQRFTYRVRSEFADSIAANTIPSCTPLPAPTQASFALCSSGNITITDGSTTIATGIPAIAISHGKNGLGGFRPDGTQVAGALGEELENANGDTNFISHSQSASFDDEVIWIPLYNLMSRMIA</sequence>
<keyword evidence="2" id="KW-0472">Membrane</keyword>
<gene>
    <name evidence="3" type="ORF">HXL68_10555</name>
</gene>
<feature type="transmembrane region" description="Helical" evidence="2">
    <location>
        <begin position="20"/>
        <end position="41"/>
    </location>
</feature>
<dbReference type="Proteomes" id="UP000718593">
    <property type="component" value="Unassembled WGS sequence"/>
</dbReference>
<feature type="region of interest" description="Disordered" evidence="1">
    <location>
        <begin position="75"/>
        <end position="94"/>
    </location>
</feature>
<evidence type="ECO:0000313" key="4">
    <source>
        <dbReference type="Proteomes" id="UP000718593"/>
    </source>
</evidence>
<dbReference type="PROSITE" id="PS00409">
    <property type="entry name" value="PROKAR_NTER_METHYL"/>
    <property type="match status" value="1"/>
</dbReference>
<protein>
    <submittedName>
        <fullName evidence="3">Prepilin-type N-terminal cleavage/methylation domain-containing protein</fullName>
    </submittedName>
</protein>
<organism evidence="3 4">
    <name type="scientific">Dechloromonas agitata</name>
    <dbReference type="NCBI Taxonomy" id="73030"/>
    <lineage>
        <taxon>Bacteria</taxon>
        <taxon>Pseudomonadati</taxon>
        <taxon>Pseudomonadota</taxon>
        <taxon>Betaproteobacteria</taxon>
        <taxon>Rhodocyclales</taxon>
        <taxon>Azonexaceae</taxon>
        <taxon>Dechloromonas</taxon>
    </lineage>
</organism>
<feature type="non-terminal residue" evidence="3">
    <location>
        <position position="236"/>
    </location>
</feature>
<keyword evidence="2" id="KW-1133">Transmembrane helix</keyword>
<evidence type="ECO:0000256" key="2">
    <source>
        <dbReference type="SAM" id="Phobius"/>
    </source>
</evidence>
<dbReference type="InterPro" id="IPR045584">
    <property type="entry name" value="Pilin-like"/>
</dbReference>
<evidence type="ECO:0000256" key="1">
    <source>
        <dbReference type="SAM" id="MobiDB-lite"/>
    </source>
</evidence>
<dbReference type="EMBL" id="JABZMI010000212">
    <property type="protein sequence ID" value="MBF1165471.1"/>
    <property type="molecule type" value="Genomic_DNA"/>
</dbReference>